<evidence type="ECO:0000313" key="3">
    <source>
        <dbReference type="Proteomes" id="UP000541558"/>
    </source>
</evidence>
<feature type="compositionally biased region" description="Basic residues" evidence="1">
    <location>
        <begin position="130"/>
        <end position="139"/>
    </location>
</feature>
<accession>A0A8H5ES45</accession>
<proteinExistence type="predicted"/>
<name>A0A8H5ES45_9AGAR</name>
<dbReference type="EMBL" id="JAACJK010000230">
    <property type="protein sequence ID" value="KAF5310331.1"/>
    <property type="molecule type" value="Genomic_DNA"/>
</dbReference>
<feature type="compositionally biased region" description="Polar residues" evidence="1">
    <location>
        <begin position="158"/>
        <end position="176"/>
    </location>
</feature>
<gene>
    <name evidence="2" type="ORF">D9611_012098</name>
</gene>
<dbReference type="AlphaFoldDB" id="A0A8H5ES45"/>
<keyword evidence="3" id="KW-1185">Reference proteome</keyword>
<dbReference type="Proteomes" id="UP000541558">
    <property type="component" value="Unassembled WGS sequence"/>
</dbReference>
<feature type="compositionally biased region" description="Basic and acidic residues" evidence="1">
    <location>
        <begin position="224"/>
        <end position="238"/>
    </location>
</feature>
<feature type="region of interest" description="Disordered" evidence="1">
    <location>
        <begin position="90"/>
        <end position="243"/>
    </location>
</feature>
<feature type="compositionally biased region" description="Basic and acidic residues" evidence="1">
    <location>
        <begin position="357"/>
        <end position="368"/>
    </location>
</feature>
<protein>
    <submittedName>
        <fullName evidence="2">Uncharacterized protein</fullName>
    </submittedName>
</protein>
<evidence type="ECO:0000256" key="1">
    <source>
        <dbReference type="SAM" id="MobiDB-lite"/>
    </source>
</evidence>
<comment type="caution">
    <text evidence="2">The sequence shown here is derived from an EMBL/GenBank/DDBJ whole genome shotgun (WGS) entry which is preliminary data.</text>
</comment>
<reference evidence="2 3" key="1">
    <citation type="journal article" date="2020" name="ISME J.">
        <title>Uncovering the hidden diversity of litter-decomposition mechanisms in mushroom-forming fungi.</title>
        <authorList>
            <person name="Floudas D."/>
            <person name="Bentzer J."/>
            <person name="Ahren D."/>
            <person name="Johansson T."/>
            <person name="Persson P."/>
            <person name="Tunlid A."/>
        </authorList>
    </citation>
    <scope>NUCLEOTIDE SEQUENCE [LARGE SCALE GENOMIC DNA]</scope>
    <source>
        <strain evidence="2 3">CBS 175.51</strain>
    </source>
</reference>
<organism evidence="2 3">
    <name type="scientific">Ephemerocybe angulata</name>
    <dbReference type="NCBI Taxonomy" id="980116"/>
    <lineage>
        <taxon>Eukaryota</taxon>
        <taxon>Fungi</taxon>
        <taxon>Dikarya</taxon>
        <taxon>Basidiomycota</taxon>
        <taxon>Agaricomycotina</taxon>
        <taxon>Agaricomycetes</taxon>
        <taxon>Agaricomycetidae</taxon>
        <taxon>Agaricales</taxon>
        <taxon>Agaricineae</taxon>
        <taxon>Psathyrellaceae</taxon>
        <taxon>Ephemerocybe</taxon>
    </lineage>
</organism>
<sequence>MLPTLTLGRPSLPDPRRFFPAIPLDSRIRCTACSLRNGAAVLSHASDSRLALSPQRRRWMAMYGLQRVGEARLERGRVLRQKMRAATLPSRLGVHQSQTEHSGTTTTRGKVPNRAETRTGYGVLEDSEKRARRTGRHLQGRTSIYDVVKTSPAKSAEPASQTLTSHSRSDIPNSGASRRPPRQTPWPAMVWMTTSSECGTGWPKIDKRTPSPRIGPTGHLRRLQGRDHAPTTHLRQDSTSEDEDLDWRAHWATRFRTRLGLGSAKLGATMEKDDHPPTTTIEARVRAGKCDGRTPRSMPTANLRRRPDREYASKSTITTTYLWVRRRRERWKWGACAKCSLKAHTSWTCRQRRREHAQHPKDGHDHRPATTTSVDVLRRGLRIDDNGHLSSLSSLEKPPHSVSSLRISKGVPAFRRRRIPAIDVDVVVADKSKWTWVSCSKCLALKVKSVTSMGKKEI</sequence>
<evidence type="ECO:0000313" key="2">
    <source>
        <dbReference type="EMBL" id="KAF5310331.1"/>
    </source>
</evidence>
<feature type="region of interest" description="Disordered" evidence="1">
    <location>
        <begin position="350"/>
        <end position="371"/>
    </location>
</feature>
<feature type="compositionally biased region" description="Polar residues" evidence="1">
    <location>
        <begin position="95"/>
        <end position="108"/>
    </location>
</feature>